<sequence length="148" mass="16282">MNIYKQLDENLSDDLLDENVSASPIKTSPKLVKNMSSTPFESKVGPGSFIKGSSFTARRVDEYARSCKNISEIKTIGLHSQISCKDDFCGKRNLQDEIKGLLQRAIQIRNSSESSSDKLVSSEGLEVEPNNSSSCSNKIVTMEDVFAP</sequence>
<dbReference type="Proteomes" id="UP001295684">
    <property type="component" value="Unassembled WGS sequence"/>
</dbReference>
<feature type="region of interest" description="Disordered" evidence="1">
    <location>
        <begin position="111"/>
        <end position="134"/>
    </location>
</feature>
<keyword evidence="3" id="KW-1185">Reference proteome</keyword>
<organism evidence="2 3">
    <name type="scientific">Euplotes crassus</name>
    <dbReference type="NCBI Taxonomy" id="5936"/>
    <lineage>
        <taxon>Eukaryota</taxon>
        <taxon>Sar</taxon>
        <taxon>Alveolata</taxon>
        <taxon>Ciliophora</taxon>
        <taxon>Intramacronucleata</taxon>
        <taxon>Spirotrichea</taxon>
        <taxon>Hypotrichia</taxon>
        <taxon>Euplotida</taxon>
        <taxon>Euplotidae</taxon>
        <taxon>Moneuplotes</taxon>
    </lineage>
</organism>
<protein>
    <submittedName>
        <fullName evidence="2">Uncharacterized protein</fullName>
    </submittedName>
</protein>
<name>A0AAD1Y5S9_EUPCR</name>
<evidence type="ECO:0000313" key="3">
    <source>
        <dbReference type="Proteomes" id="UP001295684"/>
    </source>
</evidence>
<evidence type="ECO:0000256" key="1">
    <source>
        <dbReference type="SAM" id="MobiDB-lite"/>
    </source>
</evidence>
<feature type="compositionally biased region" description="Low complexity" evidence="1">
    <location>
        <begin position="111"/>
        <end position="122"/>
    </location>
</feature>
<dbReference type="EMBL" id="CAMPGE010025766">
    <property type="protein sequence ID" value="CAI2383492.1"/>
    <property type="molecule type" value="Genomic_DNA"/>
</dbReference>
<accession>A0AAD1Y5S9</accession>
<evidence type="ECO:0000313" key="2">
    <source>
        <dbReference type="EMBL" id="CAI2383492.1"/>
    </source>
</evidence>
<dbReference type="AlphaFoldDB" id="A0AAD1Y5S9"/>
<gene>
    <name evidence="2" type="ORF">ECRASSUSDP1_LOCUS24994</name>
</gene>
<reference evidence="2" key="1">
    <citation type="submission" date="2023-07" db="EMBL/GenBank/DDBJ databases">
        <authorList>
            <consortium name="AG Swart"/>
            <person name="Singh M."/>
            <person name="Singh A."/>
            <person name="Seah K."/>
            <person name="Emmerich C."/>
        </authorList>
    </citation>
    <scope>NUCLEOTIDE SEQUENCE</scope>
    <source>
        <strain evidence="2">DP1</strain>
    </source>
</reference>
<proteinExistence type="predicted"/>
<comment type="caution">
    <text evidence="2">The sequence shown here is derived from an EMBL/GenBank/DDBJ whole genome shotgun (WGS) entry which is preliminary data.</text>
</comment>